<feature type="domain" description="HTH tetR-type" evidence="3">
    <location>
        <begin position="8"/>
        <end position="66"/>
    </location>
</feature>
<dbReference type="Gene3D" id="1.10.357.10">
    <property type="entry name" value="Tetracycline Repressor, domain 2"/>
    <property type="match status" value="1"/>
</dbReference>
<accession>A0A2S9QN52</accession>
<dbReference type="AlphaFoldDB" id="A0A2S9QN52"/>
<evidence type="ECO:0000313" key="4">
    <source>
        <dbReference type="EMBL" id="PRI11022.1"/>
    </source>
</evidence>
<evidence type="ECO:0000256" key="1">
    <source>
        <dbReference type="ARBA" id="ARBA00023125"/>
    </source>
</evidence>
<sequence length="183" mass="19458">MPRSRRPGLTRETIVAAALELAAQNREPTLGAVSRKLGVHITSLYNHVEDRQDLINAVRAAISAEHAGRVLPEGWEAVLRLLAAGMRDMFARYPGVIVPFATTPVGGSPVAPLYERLTEALVRDGIPRPGAEHAIHALNALVIGVALDSLDPDTDPVASRSALELGVEGLILRLRAMAGSRSG</sequence>
<dbReference type="SUPFAM" id="SSF46689">
    <property type="entry name" value="Homeodomain-like"/>
    <property type="match status" value="1"/>
</dbReference>
<name>A0A2S9QN52_9MICO</name>
<proteinExistence type="predicted"/>
<comment type="caution">
    <text evidence="4">The sequence shown here is derived from an EMBL/GenBank/DDBJ whole genome shotgun (WGS) entry which is preliminary data.</text>
</comment>
<keyword evidence="5" id="KW-1185">Reference proteome</keyword>
<dbReference type="SUPFAM" id="SSF48498">
    <property type="entry name" value="Tetracyclin repressor-like, C-terminal domain"/>
    <property type="match status" value="1"/>
</dbReference>
<feature type="DNA-binding region" description="H-T-H motif" evidence="2">
    <location>
        <begin position="29"/>
        <end position="48"/>
    </location>
</feature>
<gene>
    <name evidence="4" type="ORF">B4915_09120</name>
</gene>
<organism evidence="4 5">
    <name type="scientific">Leucobacter massiliensis</name>
    <dbReference type="NCBI Taxonomy" id="1686285"/>
    <lineage>
        <taxon>Bacteria</taxon>
        <taxon>Bacillati</taxon>
        <taxon>Actinomycetota</taxon>
        <taxon>Actinomycetes</taxon>
        <taxon>Micrococcales</taxon>
        <taxon>Microbacteriaceae</taxon>
        <taxon>Leucobacter</taxon>
    </lineage>
</organism>
<dbReference type="PROSITE" id="PS50977">
    <property type="entry name" value="HTH_TETR_2"/>
    <property type="match status" value="1"/>
</dbReference>
<dbReference type="OrthoDB" id="3291296at2"/>
<dbReference type="RefSeq" id="WP_105805481.1">
    <property type="nucleotide sequence ID" value="NZ_MWZD01000017.1"/>
</dbReference>
<dbReference type="Proteomes" id="UP000238650">
    <property type="component" value="Unassembled WGS sequence"/>
</dbReference>
<evidence type="ECO:0000313" key="5">
    <source>
        <dbReference type="Proteomes" id="UP000238650"/>
    </source>
</evidence>
<dbReference type="EMBL" id="MWZD01000017">
    <property type="protein sequence ID" value="PRI11022.1"/>
    <property type="molecule type" value="Genomic_DNA"/>
</dbReference>
<dbReference type="InterPro" id="IPR036271">
    <property type="entry name" value="Tet_transcr_reg_TetR-rel_C_sf"/>
</dbReference>
<dbReference type="InterPro" id="IPR009057">
    <property type="entry name" value="Homeodomain-like_sf"/>
</dbReference>
<keyword evidence="1 2" id="KW-0238">DNA-binding</keyword>
<dbReference type="InterPro" id="IPR001647">
    <property type="entry name" value="HTH_TetR"/>
</dbReference>
<dbReference type="GO" id="GO:0003677">
    <property type="term" value="F:DNA binding"/>
    <property type="evidence" value="ECO:0007669"/>
    <property type="project" value="UniProtKB-UniRule"/>
</dbReference>
<protein>
    <recommendedName>
        <fullName evidence="3">HTH tetR-type domain-containing protein</fullName>
    </recommendedName>
</protein>
<evidence type="ECO:0000259" key="3">
    <source>
        <dbReference type="PROSITE" id="PS50977"/>
    </source>
</evidence>
<evidence type="ECO:0000256" key="2">
    <source>
        <dbReference type="PROSITE-ProRule" id="PRU00335"/>
    </source>
</evidence>
<reference evidence="4 5" key="1">
    <citation type="journal article" date="2017" name="New Microbes New Infect">
        <title>Genome sequence of 'Leucobacter massiliensis' sp. nov. isolated from human pharynx after travel to the 2014 Hajj.</title>
        <authorList>
            <person name="Leangapichart T."/>
            <person name="Gautret P."/>
            <person name="Nguyen T.T."/>
            <person name="Armstrong N."/>
            <person name="Rolain J.M."/>
        </authorList>
    </citation>
    <scope>NUCLEOTIDE SEQUENCE [LARGE SCALE GENOMIC DNA]</scope>
    <source>
        <strain evidence="4 5">122RC15</strain>
    </source>
</reference>